<dbReference type="EMBL" id="CM031811">
    <property type="protein sequence ID" value="KAG6659390.1"/>
    <property type="molecule type" value="Genomic_DNA"/>
</dbReference>
<dbReference type="AlphaFoldDB" id="A0A8T1QWC3"/>
<sequence length="59" mass="6857">MAPIRAVVGVQLSLPVPNFNRLAFFQDMIQVRPENEIPMSFMESEPVESLLVRNWVERK</sequence>
<proteinExistence type="predicted"/>
<protein>
    <submittedName>
        <fullName evidence="1">Uncharacterized protein</fullName>
    </submittedName>
</protein>
<gene>
    <name evidence="1" type="ORF">CIPAW_03G031600</name>
</gene>
<name>A0A8T1QWC3_CARIL</name>
<dbReference type="Proteomes" id="UP000811609">
    <property type="component" value="Chromosome 3"/>
</dbReference>
<organism evidence="1 2">
    <name type="scientific">Carya illinoinensis</name>
    <name type="common">Pecan</name>
    <dbReference type="NCBI Taxonomy" id="32201"/>
    <lineage>
        <taxon>Eukaryota</taxon>
        <taxon>Viridiplantae</taxon>
        <taxon>Streptophyta</taxon>
        <taxon>Embryophyta</taxon>
        <taxon>Tracheophyta</taxon>
        <taxon>Spermatophyta</taxon>
        <taxon>Magnoliopsida</taxon>
        <taxon>eudicotyledons</taxon>
        <taxon>Gunneridae</taxon>
        <taxon>Pentapetalae</taxon>
        <taxon>rosids</taxon>
        <taxon>fabids</taxon>
        <taxon>Fagales</taxon>
        <taxon>Juglandaceae</taxon>
        <taxon>Carya</taxon>
    </lineage>
</organism>
<keyword evidence="2" id="KW-1185">Reference proteome</keyword>
<accession>A0A8T1QWC3</accession>
<reference evidence="1" key="1">
    <citation type="submission" date="2020-12" db="EMBL/GenBank/DDBJ databases">
        <title>WGS assembly of Carya illinoinensis cv. Pawnee.</title>
        <authorList>
            <person name="Platts A."/>
            <person name="Shu S."/>
            <person name="Wright S."/>
            <person name="Barry K."/>
            <person name="Edger P."/>
            <person name="Pires J.C."/>
            <person name="Schmutz J."/>
        </authorList>
    </citation>
    <scope>NUCLEOTIDE SEQUENCE</scope>
    <source>
        <tissue evidence="1">Leaf</tissue>
    </source>
</reference>
<comment type="caution">
    <text evidence="1">The sequence shown here is derived from an EMBL/GenBank/DDBJ whole genome shotgun (WGS) entry which is preliminary data.</text>
</comment>
<evidence type="ECO:0000313" key="2">
    <source>
        <dbReference type="Proteomes" id="UP000811609"/>
    </source>
</evidence>
<evidence type="ECO:0000313" key="1">
    <source>
        <dbReference type="EMBL" id="KAG6659390.1"/>
    </source>
</evidence>